<keyword evidence="1" id="KW-0723">Serine/threonine-protein kinase</keyword>
<evidence type="ECO:0000256" key="3">
    <source>
        <dbReference type="ARBA" id="ARBA00022741"/>
    </source>
</evidence>
<dbReference type="InterPro" id="IPR011009">
    <property type="entry name" value="Kinase-like_dom_sf"/>
</dbReference>
<dbReference type="PANTHER" id="PTHR24345:SF0">
    <property type="entry name" value="CELL CYCLE SERINE_THREONINE-PROTEIN KINASE CDC5_MSD2"/>
    <property type="match status" value="1"/>
</dbReference>
<feature type="binding site" evidence="6">
    <location>
        <position position="71"/>
    </location>
    <ligand>
        <name>ATP</name>
        <dbReference type="ChEBI" id="CHEBI:30616"/>
    </ligand>
</feature>
<dbReference type="GO" id="GO:0005524">
    <property type="term" value="F:ATP binding"/>
    <property type="evidence" value="ECO:0007669"/>
    <property type="project" value="UniProtKB-UniRule"/>
</dbReference>
<dbReference type="Gene3D" id="3.30.200.20">
    <property type="entry name" value="Phosphorylase Kinase, domain 1"/>
    <property type="match status" value="1"/>
</dbReference>
<dbReference type="SMART" id="SM00220">
    <property type="entry name" value="S_TKc"/>
    <property type="match status" value="1"/>
</dbReference>
<dbReference type="SUPFAM" id="SSF56112">
    <property type="entry name" value="Protein kinase-like (PK-like)"/>
    <property type="match status" value="1"/>
</dbReference>
<gene>
    <name evidence="8" type="ORF">AKO1_007938</name>
</gene>
<protein>
    <recommendedName>
        <fullName evidence="7">Protein kinase domain-containing protein</fullName>
    </recommendedName>
</protein>
<dbReference type="PROSITE" id="PS50011">
    <property type="entry name" value="PROTEIN_KINASE_DOM"/>
    <property type="match status" value="1"/>
</dbReference>
<dbReference type="CDD" id="cd14014">
    <property type="entry name" value="STKc_PknB_like"/>
    <property type="match status" value="1"/>
</dbReference>
<evidence type="ECO:0000313" key="8">
    <source>
        <dbReference type="EMBL" id="KAL0479056.1"/>
    </source>
</evidence>
<keyword evidence="2" id="KW-0808">Transferase</keyword>
<name>A0AAW2YQ32_9EUKA</name>
<evidence type="ECO:0000313" key="9">
    <source>
        <dbReference type="Proteomes" id="UP001431209"/>
    </source>
</evidence>
<dbReference type="EMBL" id="JAOPGA020000496">
    <property type="protein sequence ID" value="KAL0479056.1"/>
    <property type="molecule type" value="Genomic_DNA"/>
</dbReference>
<feature type="domain" description="Protein kinase" evidence="7">
    <location>
        <begin position="44"/>
        <end position="297"/>
    </location>
</feature>
<proteinExistence type="predicted"/>
<dbReference type="Gene3D" id="1.10.510.10">
    <property type="entry name" value="Transferase(Phosphotransferase) domain 1"/>
    <property type="match status" value="1"/>
</dbReference>
<dbReference type="PROSITE" id="PS00107">
    <property type="entry name" value="PROTEIN_KINASE_ATP"/>
    <property type="match status" value="1"/>
</dbReference>
<keyword evidence="3 6" id="KW-0547">Nucleotide-binding</keyword>
<keyword evidence="9" id="KW-1185">Reference proteome</keyword>
<dbReference type="GO" id="GO:0004674">
    <property type="term" value="F:protein serine/threonine kinase activity"/>
    <property type="evidence" value="ECO:0007669"/>
    <property type="project" value="UniProtKB-KW"/>
</dbReference>
<evidence type="ECO:0000256" key="5">
    <source>
        <dbReference type="ARBA" id="ARBA00022840"/>
    </source>
</evidence>
<reference evidence="8 9" key="1">
    <citation type="submission" date="2024-03" db="EMBL/GenBank/DDBJ databases">
        <title>The Acrasis kona genome and developmental transcriptomes reveal deep origins of eukaryotic multicellular pathways.</title>
        <authorList>
            <person name="Sheikh S."/>
            <person name="Fu C.-J."/>
            <person name="Brown M.W."/>
            <person name="Baldauf S.L."/>
        </authorList>
    </citation>
    <scope>NUCLEOTIDE SEQUENCE [LARGE SCALE GENOMIC DNA]</scope>
    <source>
        <strain evidence="8 9">ATCC MYA-3509</strain>
    </source>
</reference>
<dbReference type="GO" id="GO:0005634">
    <property type="term" value="C:nucleus"/>
    <property type="evidence" value="ECO:0007669"/>
    <property type="project" value="TreeGrafter"/>
</dbReference>
<evidence type="ECO:0000256" key="1">
    <source>
        <dbReference type="ARBA" id="ARBA00022527"/>
    </source>
</evidence>
<evidence type="ECO:0000256" key="6">
    <source>
        <dbReference type="PROSITE-ProRule" id="PRU10141"/>
    </source>
</evidence>
<sequence>MFCRKNPGRASHNNLFSLDSETSPREENMNEEEGNIIKMNNRDVILKKYLGRGAFGSVYIGLLGFQKVAVKFYRNMQSEKPFLREVDCLSASIHPRVMRIMGFGRIPGTQDFFMVSEYVGSRTMKSLLKDFDYNLYTWEDRERIMLELLQALAHLNKLDICHHDIKPENILISDSGHSYIADFGMSTQPTHSLELRRQGKGTFTYVSPETFEDQMSIESDVWSLGVLFYEWCTHGELPFFGKTECELKTNIKTCPPMEFNPRYKIPQVWQKIILNNMLDKNVRTRWSAQRILDELALNLEERDTMFDSEADSMKSDEEEISTTTTTSAENVNSQTLLENYALKAHVSSLHEMKNDVTSHMHDTTPNTPYNVHPATTFKSALTNNHSSSEIHNNIAHSKREIHHNRTLTSLPGTFSAMGIQNNSNHQHSFTFHVSPSNSYTNNPFSAFESTRPNHSREMSGFRRPNSQMNLQSNECIWKDKKRLMSPEIQASDMDEPIMKKNKPVAEKEFGKMIDSSIDDMIMKSCLGMNK</sequence>
<dbReference type="InterPro" id="IPR000719">
    <property type="entry name" value="Prot_kinase_dom"/>
</dbReference>
<dbReference type="PANTHER" id="PTHR24345">
    <property type="entry name" value="SERINE/THREONINE-PROTEIN KINASE PLK"/>
    <property type="match status" value="1"/>
</dbReference>
<dbReference type="InterPro" id="IPR017441">
    <property type="entry name" value="Protein_kinase_ATP_BS"/>
</dbReference>
<dbReference type="AlphaFoldDB" id="A0AAW2YQ32"/>
<evidence type="ECO:0000256" key="4">
    <source>
        <dbReference type="ARBA" id="ARBA00022777"/>
    </source>
</evidence>
<keyword evidence="4" id="KW-0418">Kinase</keyword>
<organism evidence="8 9">
    <name type="scientific">Acrasis kona</name>
    <dbReference type="NCBI Taxonomy" id="1008807"/>
    <lineage>
        <taxon>Eukaryota</taxon>
        <taxon>Discoba</taxon>
        <taxon>Heterolobosea</taxon>
        <taxon>Tetramitia</taxon>
        <taxon>Eutetramitia</taxon>
        <taxon>Acrasidae</taxon>
        <taxon>Acrasis</taxon>
    </lineage>
</organism>
<dbReference type="InterPro" id="IPR008271">
    <property type="entry name" value="Ser/Thr_kinase_AS"/>
</dbReference>
<evidence type="ECO:0000259" key="7">
    <source>
        <dbReference type="PROSITE" id="PS50011"/>
    </source>
</evidence>
<dbReference type="Proteomes" id="UP001431209">
    <property type="component" value="Unassembled WGS sequence"/>
</dbReference>
<accession>A0AAW2YQ32</accession>
<evidence type="ECO:0000256" key="2">
    <source>
        <dbReference type="ARBA" id="ARBA00022679"/>
    </source>
</evidence>
<dbReference type="PROSITE" id="PS00108">
    <property type="entry name" value="PROTEIN_KINASE_ST"/>
    <property type="match status" value="1"/>
</dbReference>
<keyword evidence="5 6" id="KW-0067">ATP-binding</keyword>
<dbReference type="Pfam" id="PF00069">
    <property type="entry name" value="Pkinase"/>
    <property type="match status" value="1"/>
</dbReference>
<comment type="caution">
    <text evidence="8">The sequence shown here is derived from an EMBL/GenBank/DDBJ whole genome shotgun (WGS) entry which is preliminary data.</text>
</comment>